<gene>
    <name evidence="1" type="ORF">CYLTODRAFT_259059</name>
</gene>
<dbReference type="AlphaFoldDB" id="A0A0D7BG20"/>
<dbReference type="EMBL" id="KN880500">
    <property type="protein sequence ID" value="KIY68581.1"/>
    <property type="molecule type" value="Genomic_DNA"/>
</dbReference>
<name>A0A0D7BG20_9AGAR</name>
<protein>
    <recommendedName>
        <fullName evidence="3">MYND-type domain-containing protein</fullName>
    </recommendedName>
</protein>
<dbReference type="STRING" id="1314674.A0A0D7BG20"/>
<sequence>MVVHCSTECQRWHWADGRHRLHCNRLRQSQSLQSLYTPVDFIDLVAISEIVLTGLKATNLSHLLRSHGKDVLAMDLSTGDSARMDNLRKFLSSDGFGSSDEGHWQELRKQRAPQSVRSLYVLIMIGRWPLDLTNMD</sequence>
<evidence type="ECO:0008006" key="3">
    <source>
        <dbReference type="Google" id="ProtNLM"/>
    </source>
</evidence>
<reference evidence="1 2" key="1">
    <citation type="journal article" date="2015" name="Fungal Genet. Biol.">
        <title>Evolution of novel wood decay mechanisms in Agaricales revealed by the genome sequences of Fistulina hepatica and Cylindrobasidium torrendii.</title>
        <authorList>
            <person name="Floudas D."/>
            <person name="Held B.W."/>
            <person name="Riley R."/>
            <person name="Nagy L.G."/>
            <person name="Koehler G."/>
            <person name="Ransdell A.S."/>
            <person name="Younus H."/>
            <person name="Chow J."/>
            <person name="Chiniquy J."/>
            <person name="Lipzen A."/>
            <person name="Tritt A."/>
            <person name="Sun H."/>
            <person name="Haridas S."/>
            <person name="LaButti K."/>
            <person name="Ohm R.A."/>
            <person name="Kues U."/>
            <person name="Blanchette R.A."/>
            <person name="Grigoriev I.V."/>
            <person name="Minto R.E."/>
            <person name="Hibbett D.S."/>
        </authorList>
    </citation>
    <scope>NUCLEOTIDE SEQUENCE [LARGE SCALE GENOMIC DNA]</scope>
    <source>
        <strain evidence="1 2">FP15055 ss-10</strain>
    </source>
</reference>
<organism evidence="1 2">
    <name type="scientific">Cylindrobasidium torrendii FP15055 ss-10</name>
    <dbReference type="NCBI Taxonomy" id="1314674"/>
    <lineage>
        <taxon>Eukaryota</taxon>
        <taxon>Fungi</taxon>
        <taxon>Dikarya</taxon>
        <taxon>Basidiomycota</taxon>
        <taxon>Agaricomycotina</taxon>
        <taxon>Agaricomycetes</taxon>
        <taxon>Agaricomycetidae</taxon>
        <taxon>Agaricales</taxon>
        <taxon>Marasmiineae</taxon>
        <taxon>Physalacriaceae</taxon>
        <taxon>Cylindrobasidium</taxon>
    </lineage>
</organism>
<evidence type="ECO:0000313" key="1">
    <source>
        <dbReference type="EMBL" id="KIY68581.1"/>
    </source>
</evidence>
<accession>A0A0D7BG20</accession>
<dbReference type="Proteomes" id="UP000054007">
    <property type="component" value="Unassembled WGS sequence"/>
</dbReference>
<evidence type="ECO:0000313" key="2">
    <source>
        <dbReference type="Proteomes" id="UP000054007"/>
    </source>
</evidence>
<keyword evidence="2" id="KW-1185">Reference proteome</keyword>
<proteinExistence type="predicted"/>